<evidence type="ECO:0000313" key="10">
    <source>
        <dbReference type="EMBL" id="XCO77058.1"/>
    </source>
</evidence>
<keyword evidence="2 8" id="KW-0732">Signal</keyword>
<evidence type="ECO:0000256" key="7">
    <source>
        <dbReference type="SAM" id="MobiDB-lite"/>
    </source>
</evidence>
<keyword evidence="6 10" id="KW-0449">Lipoprotein</keyword>
<name>A0AAU8N1V2_9GAMM</name>
<accession>A0AAU8N1V2</accession>
<comment type="subcellular location">
    <subcellularLocation>
        <location evidence="1">Cell outer membrane</location>
        <topology evidence="1">Lipid-anchor</topology>
    </subcellularLocation>
</comment>
<dbReference type="Proteomes" id="UP001387215">
    <property type="component" value="Unassembled WGS sequence"/>
</dbReference>
<dbReference type="GO" id="GO:0009279">
    <property type="term" value="C:cell outer membrane"/>
    <property type="evidence" value="ECO:0007669"/>
    <property type="project" value="UniProtKB-SubCell"/>
</dbReference>
<reference evidence="10" key="2">
    <citation type="submission" date="2024-06" db="EMBL/GenBank/DDBJ databases">
        <authorList>
            <person name="Li S."/>
        </authorList>
    </citation>
    <scope>NUCLEOTIDE SEQUENCE</scope>
    <source>
        <strain evidence="10">SR10</strain>
    </source>
</reference>
<evidence type="ECO:0000256" key="2">
    <source>
        <dbReference type="ARBA" id="ARBA00022729"/>
    </source>
</evidence>
<dbReference type="EMBL" id="JBANDL010000002">
    <property type="protein sequence ID" value="MEI2453650.1"/>
    <property type="molecule type" value="Genomic_DNA"/>
</dbReference>
<keyword evidence="5" id="KW-0998">Cell outer membrane</keyword>
<reference evidence="9 11" key="1">
    <citation type="submission" date="2024-02" db="EMBL/GenBank/DDBJ databases">
        <title>Lysobacter Genome Sequencing and Mining.</title>
        <authorList>
            <person name="Bierman J."/>
            <person name="Walker M.C."/>
        </authorList>
    </citation>
    <scope>NUCLEOTIDE SEQUENCE [LARGE SCALE GENOMIC DNA]</scope>
    <source>
        <strain evidence="9 11">PB6250</strain>
    </source>
</reference>
<gene>
    <name evidence="10" type="ORF">ABU614_09815</name>
    <name evidence="9" type="ORF">V2J18_03050</name>
</gene>
<evidence type="ECO:0000313" key="9">
    <source>
        <dbReference type="EMBL" id="MEI2453650.1"/>
    </source>
</evidence>
<feature type="signal peptide" evidence="8">
    <location>
        <begin position="1"/>
        <end position="20"/>
    </location>
</feature>
<dbReference type="AlphaFoldDB" id="A0AAU8N1V2"/>
<protein>
    <submittedName>
        <fullName evidence="10">Lipoprotein</fullName>
    </submittedName>
</protein>
<dbReference type="EMBL" id="CP159925">
    <property type="protein sequence ID" value="XCO77058.1"/>
    <property type="molecule type" value="Genomic_DNA"/>
</dbReference>
<evidence type="ECO:0000256" key="5">
    <source>
        <dbReference type="ARBA" id="ARBA00023237"/>
    </source>
</evidence>
<evidence type="ECO:0000256" key="4">
    <source>
        <dbReference type="ARBA" id="ARBA00023139"/>
    </source>
</evidence>
<feature type="compositionally biased region" description="Pro residues" evidence="7">
    <location>
        <begin position="32"/>
        <end position="42"/>
    </location>
</feature>
<dbReference type="RefSeq" id="WP_064749731.1">
    <property type="nucleotide sequence ID" value="NZ_CP159925.1"/>
</dbReference>
<evidence type="ECO:0000256" key="3">
    <source>
        <dbReference type="ARBA" id="ARBA00023136"/>
    </source>
</evidence>
<evidence type="ECO:0000313" key="11">
    <source>
        <dbReference type="Proteomes" id="UP001387215"/>
    </source>
</evidence>
<feature type="region of interest" description="Disordered" evidence="7">
    <location>
        <begin position="22"/>
        <end position="111"/>
    </location>
</feature>
<dbReference type="Pfam" id="PF13627">
    <property type="entry name" value="LptM_cons"/>
    <property type="match status" value="1"/>
</dbReference>
<feature type="chain" id="PRO_5043616729" evidence="8">
    <location>
        <begin position="21"/>
        <end position="111"/>
    </location>
</feature>
<keyword evidence="3" id="KW-0472">Membrane</keyword>
<keyword evidence="4" id="KW-0564">Palmitate</keyword>
<keyword evidence="11" id="KW-1185">Reference proteome</keyword>
<evidence type="ECO:0000256" key="8">
    <source>
        <dbReference type="SAM" id="SignalP"/>
    </source>
</evidence>
<dbReference type="PROSITE" id="PS51257">
    <property type="entry name" value="PROKAR_LIPOPROTEIN"/>
    <property type="match status" value="1"/>
</dbReference>
<dbReference type="InterPro" id="IPR032831">
    <property type="entry name" value="LptM_cons"/>
</dbReference>
<evidence type="ECO:0000256" key="1">
    <source>
        <dbReference type="ARBA" id="ARBA00004459"/>
    </source>
</evidence>
<organism evidence="10">
    <name type="scientific">Lysobacter firmicutimachus</name>
    <dbReference type="NCBI Taxonomy" id="1792846"/>
    <lineage>
        <taxon>Bacteria</taxon>
        <taxon>Pseudomonadati</taxon>
        <taxon>Pseudomonadota</taxon>
        <taxon>Gammaproteobacteria</taxon>
        <taxon>Lysobacterales</taxon>
        <taxon>Lysobacteraceae</taxon>
        <taxon>Lysobacter</taxon>
    </lineage>
</organism>
<evidence type="ECO:0000256" key="6">
    <source>
        <dbReference type="ARBA" id="ARBA00023288"/>
    </source>
</evidence>
<proteinExistence type="predicted"/>
<sequence length="111" mass="11150">MNARLATPFLLSALTLSLTACGNKGPLVLPTQPAPQEAPPTKPGEVPVTISNANDPPVATDSKARSSVPSLPPIDQALPPPKTDADKADADPAPTSDKPAEPVPGDGQGDG</sequence>
<dbReference type="NCBIfam" id="NF047847">
    <property type="entry name" value="SS_mature_LptM"/>
    <property type="match status" value="1"/>
</dbReference>